<evidence type="ECO:0000313" key="3">
    <source>
        <dbReference type="Proteomes" id="UP000326659"/>
    </source>
</evidence>
<name>A0A9X7N1J0_PSEDE</name>
<reference evidence="2 3" key="1">
    <citation type="submission" date="2019-09" db="EMBL/GenBank/DDBJ databases">
        <title>Prosopis cineraria nodule microbiome.</title>
        <authorList>
            <person name="Chaluvadi S.R."/>
            <person name="Ali R."/>
            <person name="Wang X."/>
        </authorList>
    </citation>
    <scope>NUCLEOTIDE SEQUENCE [LARGE SCALE GENOMIC DNA]</scope>
    <source>
        <strain evidence="2 3">BG1</strain>
    </source>
</reference>
<keyword evidence="1" id="KW-0175">Coiled coil</keyword>
<feature type="coiled-coil region" evidence="1">
    <location>
        <begin position="382"/>
        <end position="416"/>
    </location>
</feature>
<sequence>MSGKITTQLVIEGKNNTGQTFDQVDGRLKGLSTLAKSAGAAIAASLSVGVFANWAKNTAAAATEMARFAQLSGSSVEDFQAWGFAAKRVGLEQDKLGDIFKDVQDKVGDFLQTGGGELKDFFTSVAPLAGVTAEQFRNLSGPDALQLYVSTLEKANLSQSEMVFYLEGIANDASLLLPLLKGNAEGFKSLRQQALDLGLILDSKTTMQLADFNANLTTLESVSDGVGNQIAGELAPTMTELSGLMVDVSKNSGYAAEIAKVLAFALKLIASGAVIAGNAFGSLGRFIGGSAAAAMAAARGEFTQAAEVLRAVGEDNARETGLALARVQSIWSGGYSDLGKQASRTGSALLQVNDQMSRSFSTSSTSIKSEYDSLAKKAKTALQAMTAEERKAKSDVEKIRDERLDIEKRYKDALAQLNSGVGGEADYSTAQSLKVAAKDALRSGDLEGAKSQAQAALKVLLDLQAAGQNTFGFTGFAKELQAIELEANKIQQTSADQKLADLTARIDDLKSKANIDIAVNLTPEMVAQVTKQIQDLAAALGEKFVITPTIAVPAGVDATQAQTVSTQAIPAHANGTNSAAPGLALVGERGPELVTFNGGEKVFTNSATQNLISRLQGTALPDSVTPAMSAVAAQSGGLPDLGRLEIGLGGETVNLYGDQASLDQLLRIQALKFAGTKRGGRRS</sequence>
<accession>A0A9X7N1J0</accession>
<dbReference type="RefSeq" id="WP_151188103.1">
    <property type="nucleotide sequence ID" value="NZ_CP043626.1"/>
</dbReference>
<evidence type="ECO:0000256" key="1">
    <source>
        <dbReference type="SAM" id="Coils"/>
    </source>
</evidence>
<gene>
    <name evidence="2" type="ORF">F1C79_17285</name>
</gene>
<dbReference type="Proteomes" id="UP000326659">
    <property type="component" value="Chromosome"/>
</dbReference>
<keyword evidence="3" id="KW-1185">Reference proteome</keyword>
<evidence type="ECO:0000313" key="2">
    <source>
        <dbReference type="EMBL" id="QEY73219.1"/>
    </source>
</evidence>
<proteinExistence type="predicted"/>
<dbReference type="EMBL" id="CP043626">
    <property type="protein sequence ID" value="QEY73219.1"/>
    <property type="molecule type" value="Genomic_DNA"/>
</dbReference>
<organism evidence="2 3">
    <name type="scientific">Pseudomonas denitrificans</name>
    <dbReference type="NCBI Taxonomy" id="43306"/>
    <lineage>
        <taxon>Bacteria</taxon>
        <taxon>Pseudomonadati</taxon>
        <taxon>Pseudomonadota</taxon>
        <taxon>Gammaproteobacteria</taxon>
        <taxon>Pseudomonadales</taxon>
        <taxon>Pseudomonadaceae</taxon>
        <taxon>Halopseudomonas</taxon>
    </lineage>
</organism>
<evidence type="ECO:0008006" key="4">
    <source>
        <dbReference type="Google" id="ProtNLM"/>
    </source>
</evidence>
<dbReference type="AlphaFoldDB" id="A0A9X7N1J0"/>
<dbReference type="OrthoDB" id="79849at2"/>
<dbReference type="KEGG" id="pden:F1C79_17285"/>
<protein>
    <recommendedName>
        <fullName evidence="4">Phage tail tape measure protein</fullName>
    </recommendedName>
</protein>